<reference evidence="1" key="1">
    <citation type="journal article" date="2015" name="Front. Microbiol.">
        <title>Combining genomic sequencing methods to explore viral diversity and reveal potential virus-host interactions.</title>
        <authorList>
            <person name="Chow C.E."/>
            <person name="Winget D.M."/>
            <person name="White R.A.III."/>
            <person name="Hallam S.J."/>
            <person name="Suttle C.A."/>
        </authorList>
    </citation>
    <scope>NUCLEOTIDE SEQUENCE</scope>
    <source>
        <strain evidence="1">Anoxic2_1</strain>
    </source>
</reference>
<dbReference type="EMBL" id="KR029585">
    <property type="protein sequence ID" value="AKH46711.1"/>
    <property type="molecule type" value="Genomic_DNA"/>
</dbReference>
<name>A0A0F7L6R5_9VIRU</name>
<sequence length="58" mass="6676">MDQPGRVAAYFYDRPDLAAIRDLVARLRALDPARRVVLDAENSVREWICSANEFIVNR</sequence>
<reference evidence="1" key="2">
    <citation type="submission" date="2015-03" db="EMBL/GenBank/DDBJ databases">
        <authorList>
            <person name="Chow C.-E.T."/>
            <person name="Winget D.M."/>
            <person name="White R.A.III."/>
            <person name="Hallam S.J."/>
            <person name="Suttle C.A."/>
        </authorList>
    </citation>
    <scope>NUCLEOTIDE SEQUENCE</scope>
    <source>
        <strain evidence="1">Anoxic2_1</strain>
    </source>
</reference>
<evidence type="ECO:0000313" key="1">
    <source>
        <dbReference type="EMBL" id="AKH46711.1"/>
    </source>
</evidence>
<organism evidence="1">
    <name type="scientific">uncultured marine virus</name>
    <dbReference type="NCBI Taxonomy" id="186617"/>
    <lineage>
        <taxon>Viruses</taxon>
        <taxon>environmental samples</taxon>
    </lineage>
</organism>
<accession>A0A0F7L6R5</accession>
<protein>
    <submittedName>
        <fullName evidence="1">Uncharacterized protein</fullName>
    </submittedName>
</protein>
<proteinExistence type="predicted"/>